<sequence>MTISHQMPSYNTKIDKAMSQEQLNQIVEAILAGKYSWACVLILRFAGYNPLHYIPYRTYNRLVKDNCQVARASANKADSINNNQKVPSLSKNASSQGCLSQINDLAYLEVIGQQQAHVRGGNFPFWPEWTPEDTSPENEWLPIAQNFSNGKW</sequence>
<evidence type="ECO:0000313" key="2">
    <source>
        <dbReference type="Proteomes" id="UP001050975"/>
    </source>
</evidence>
<keyword evidence="2" id="KW-1185">Reference proteome</keyword>
<proteinExistence type="predicted"/>
<accession>A0AAV3XRY1</accession>
<comment type="caution">
    <text evidence="1">The sequence shown here is derived from an EMBL/GenBank/DDBJ whole genome shotgun (WGS) entry which is preliminary data.</text>
</comment>
<dbReference type="RefSeq" id="WP_226592900.1">
    <property type="nucleotide sequence ID" value="NZ_BLAY01000251.1"/>
</dbReference>
<dbReference type="EMBL" id="BLAY01000251">
    <property type="protein sequence ID" value="GET43766.1"/>
    <property type="molecule type" value="Genomic_DNA"/>
</dbReference>
<gene>
    <name evidence="1" type="primary">hetP_3</name>
    <name evidence="1" type="ORF">MiSe_85910</name>
</gene>
<evidence type="ECO:0000313" key="1">
    <source>
        <dbReference type="EMBL" id="GET43766.1"/>
    </source>
</evidence>
<dbReference type="AlphaFoldDB" id="A0AAV3XRY1"/>
<dbReference type="InterPro" id="IPR049598">
    <property type="entry name" value="HetP-like"/>
</dbReference>
<dbReference type="Proteomes" id="UP001050975">
    <property type="component" value="Unassembled WGS sequence"/>
</dbReference>
<organism evidence="1 2">
    <name type="scientific">Microseira wollei NIES-4236</name>
    <dbReference type="NCBI Taxonomy" id="2530354"/>
    <lineage>
        <taxon>Bacteria</taxon>
        <taxon>Bacillati</taxon>
        <taxon>Cyanobacteriota</taxon>
        <taxon>Cyanophyceae</taxon>
        <taxon>Oscillatoriophycideae</taxon>
        <taxon>Aerosakkonematales</taxon>
        <taxon>Aerosakkonemataceae</taxon>
        <taxon>Microseira</taxon>
    </lineage>
</organism>
<name>A0AAV3XRY1_9CYAN</name>
<protein>
    <submittedName>
        <fullName evidence="1">Heterocyst differentiation protein HetP</fullName>
    </submittedName>
</protein>
<dbReference type="NCBIfam" id="NF037966">
    <property type="entry name" value="HetP_family"/>
    <property type="match status" value="1"/>
</dbReference>
<reference evidence="1" key="1">
    <citation type="submission" date="2019-10" db="EMBL/GenBank/DDBJ databases">
        <title>Draft genome sequece of Microseira wollei NIES-4236.</title>
        <authorList>
            <person name="Yamaguchi H."/>
            <person name="Suzuki S."/>
            <person name="Kawachi M."/>
        </authorList>
    </citation>
    <scope>NUCLEOTIDE SEQUENCE</scope>
    <source>
        <strain evidence="1">NIES-4236</strain>
    </source>
</reference>